<organism evidence="2 4">
    <name type="scientific">Didymodactylos carnosus</name>
    <dbReference type="NCBI Taxonomy" id="1234261"/>
    <lineage>
        <taxon>Eukaryota</taxon>
        <taxon>Metazoa</taxon>
        <taxon>Spiralia</taxon>
        <taxon>Gnathifera</taxon>
        <taxon>Rotifera</taxon>
        <taxon>Eurotatoria</taxon>
        <taxon>Bdelloidea</taxon>
        <taxon>Philodinida</taxon>
        <taxon>Philodinidae</taxon>
        <taxon>Didymodactylos</taxon>
    </lineage>
</organism>
<evidence type="ECO:0000256" key="1">
    <source>
        <dbReference type="SAM" id="MobiDB-lite"/>
    </source>
</evidence>
<feature type="non-terminal residue" evidence="2">
    <location>
        <position position="127"/>
    </location>
</feature>
<protein>
    <submittedName>
        <fullName evidence="2">Uncharacterized protein</fullName>
    </submittedName>
</protein>
<dbReference type="EMBL" id="CAJOBA010089311">
    <property type="protein sequence ID" value="CAF4477250.1"/>
    <property type="molecule type" value="Genomic_DNA"/>
</dbReference>
<evidence type="ECO:0000313" key="3">
    <source>
        <dbReference type="EMBL" id="CAF4477250.1"/>
    </source>
</evidence>
<dbReference type="AlphaFoldDB" id="A0A8S2G6W7"/>
<gene>
    <name evidence="2" type="ORF">OVA965_LOCUS44281</name>
    <name evidence="3" type="ORF">TMI583_LOCUS46985</name>
</gene>
<name>A0A8S2G6W7_9BILA</name>
<evidence type="ECO:0000313" key="4">
    <source>
        <dbReference type="Proteomes" id="UP000677228"/>
    </source>
</evidence>
<evidence type="ECO:0000313" key="2">
    <source>
        <dbReference type="EMBL" id="CAF1640926.1"/>
    </source>
</evidence>
<reference evidence="2" key="1">
    <citation type="submission" date="2021-02" db="EMBL/GenBank/DDBJ databases">
        <authorList>
            <person name="Nowell W R."/>
        </authorList>
    </citation>
    <scope>NUCLEOTIDE SEQUENCE</scope>
</reference>
<dbReference type="Proteomes" id="UP000677228">
    <property type="component" value="Unassembled WGS sequence"/>
</dbReference>
<dbReference type="Proteomes" id="UP000682733">
    <property type="component" value="Unassembled WGS sequence"/>
</dbReference>
<accession>A0A8S2G6W7</accession>
<feature type="region of interest" description="Disordered" evidence="1">
    <location>
        <begin position="1"/>
        <end position="42"/>
    </location>
</feature>
<comment type="caution">
    <text evidence="2">The sequence shown here is derived from an EMBL/GenBank/DDBJ whole genome shotgun (WGS) entry which is preliminary data.</text>
</comment>
<sequence length="127" mass="14669">MDNTKSSKTKGDRHRSSLTSASKIKKRSSVTHDRDHGAQGMDQRSVRNVYGYLEKFEKTELCELLASIDSHWMLSIDTYKAPTEHPNGIIRNLSAFNDSYLDILFPYDETIPRLDCREVHQILRELV</sequence>
<dbReference type="EMBL" id="CAJNOK010062425">
    <property type="protein sequence ID" value="CAF1640926.1"/>
    <property type="molecule type" value="Genomic_DNA"/>
</dbReference>
<proteinExistence type="predicted"/>